<dbReference type="Gene3D" id="1.25.40.20">
    <property type="entry name" value="Ankyrin repeat-containing domain"/>
    <property type="match status" value="5"/>
</dbReference>
<evidence type="ECO:0000256" key="3">
    <source>
        <dbReference type="PROSITE-ProRule" id="PRU00023"/>
    </source>
</evidence>
<evidence type="ECO:0000256" key="4">
    <source>
        <dbReference type="SAM" id="MobiDB-lite"/>
    </source>
</evidence>
<feature type="repeat" description="ANK" evidence="3">
    <location>
        <begin position="634"/>
        <end position="666"/>
    </location>
</feature>
<dbReference type="OMA" id="QHINILN"/>
<dbReference type="Pfam" id="PF12796">
    <property type="entry name" value="Ank_2"/>
    <property type="match status" value="3"/>
</dbReference>
<feature type="repeat" description="ANK" evidence="3">
    <location>
        <begin position="78"/>
        <end position="110"/>
    </location>
</feature>
<dbReference type="Pfam" id="PF00023">
    <property type="entry name" value="Ank"/>
    <property type="match status" value="1"/>
</dbReference>
<dbReference type="AlphaFoldDB" id="A0A9U8E4D2"/>
<dbReference type="PANTHER" id="PTHR24171">
    <property type="entry name" value="ANKYRIN REPEAT DOMAIN-CONTAINING PROTEIN 39-RELATED"/>
    <property type="match status" value="1"/>
</dbReference>
<evidence type="ECO:0000256" key="2">
    <source>
        <dbReference type="ARBA" id="ARBA00023043"/>
    </source>
</evidence>
<dbReference type="Proteomes" id="UP001165740">
    <property type="component" value="Chromosome 8"/>
</dbReference>
<evidence type="ECO:0000313" key="6">
    <source>
        <dbReference type="RefSeq" id="XP_013071292.2"/>
    </source>
</evidence>
<accession>A0A9U8E4D2</accession>
<dbReference type="PROSITE" id="PS50297">
    <property type="entry name" value="ANK_REP_REGION"/>
    <property type="match status" value="3"/>
</dbReference>
<protein>
    <submittedName>
        <fullName evidence="6">Ankyrin repeat domain-containing protein 50-like</fullName>
    </submittedName>
</protein>
<dbReference type="RefSeq" id="XP_013071292.2">
    <property type="nucleotide sequence ID" value="XM_013215838.2"/>
</dbReference>
<proteinExistence type="predicted"/>
<keyword evidence="5" id="KW-1185">Reference proteome</keyword>
<keyword evidence="2 3" id="KW-0040">ANK repeat</keyword>
<reference evidence="6" key="1">
    <citation type="submission" date="2025-08" db="UniProtKB">
        <authorList>
            <consortium name="RefSeq"/>
        </authorList>
    </citation>
    <scope>IDENTIFICATION</scope>
</reference>
<evidence type="ECO:0000313" key="5">
    <source>
        <dbReference type="Proteomes" id="UP001165740"/>
    </source>
</evidence>
<feature type="repeat" description="ANK" evidence="3">
    <location>
        <begin position="566"/>
        <end position="598"/>
    </location>
</feature>
<dbReference type="InterPro" id="IPR036770">
    <property type="entry name" value="Ankyrin_rpt-contain_sf"/>
</dbReference>
<dbReference type="InterPro" id="IPR002110">
    <property type="entry name" value="Ankyrin_rpt"/>
</dbReference>
<dbReference type="SUPFAM" id="SSF48403">
    <property type="entry name" value="Ankyrin repeat"/>
    <property type="match status" value="3"/>
</dbReference>
<sequence>MNADKMDFDLNDAILFRTVRSGASEDVCQLIRMSDNKLTSFSSHALNWSVVKASYMGHKTLLPFLLQDGARIEVRDDYGNTPLLICSEQGNTTLVSFLLSKGADVNAANRYGNTALILATSHDVVKQLLSHTSVDVDQQNCSGSTALMNAIERLDYTKILLLIKAGACVNGEKYLCQGNTKSCIYLTNSAGESALEVANRVGVGRLIEFLHQAHISMCPPLVYAAINSDLVSFHFLLQQNICQSVEIKSEPYILHRMLQSLYRKSTVGDPDVDMLKEICSLGVDVNLCAQPDQRPISLAVEMGNYDIVETLCLHGALISHDVLISAVKMKHTNLIPLLAVYGAHMNLIGERGSFIYQDSALDLALTRSDFGSAKLLLYHGSELDLRFALKKAVKHGNWKTLTFLLDLYPETSKSILETNHEIFHESVAVGDVSLIEALLASGADIHGIIDQKTPLMNAVDMDVIKYLLDNGADVNFKTNTTTLIHTLTSSYRQSLESSLQVAESNTSSEQQHINILNVLLDNGALLNDINDDGQTALINSVTRDCSEKIIKFFLNKGCKINQIDTLGNTALHEAASSGNIRALTVLLNHGANVNLQNTVGRSPLHEGVDGIFTSSVITKALLDHNADVHIEDIAGNTPLLLASTFDGNDIVKLLVAAGSRVNHTNHDGMSSLMLAVENLNESVMLSLLKANADVDLINTKQHPKTALSILLNKWYPHFLSQHLASELLKHGASAKFVLPEVLHRIIAMGNVQLVQQLIASGIGPMDIVLRRNLMEWPLKTISPLSVCLMTDQLQLAKYLIDNWYLTQSDLTILSKNSILLNFLDFRINEFLKEHSSQPPRLELLSFVCVSASVGSGPDRADKVKQLCLPPILQDHLLFKKVAEEKMNTDENEDENIFFCHQISSNQLDKDKYTSDFYEKDEEFLEFDRHIRDDSSEDEDNDVSPGQARDDNSSREESDSNSSQNSSVSESDSNEAESSDDTCTLQ</sequence>
<keyword evidence="1" id="KW-0677">Repeat</keyword>
<feature type="repeat" description="ANK" evidence="3">
    <location>
        <begin position="667"/>
        <end position="699"/>
    </location>
</feature>
<dbReference type="PROSITE" id="PS50088">
    <property type="entry name" value="ANK_REPEAT"/>
    <property type="match status" value="4"/>
</dbReference>
<organism evidence="5 6">
    <name type="scientific">Biomphalaria glabrata</name>
    <name type="common">Bloodfluke planorb</name>
    <name type="synonym">Freshwater snail</name>
    <dbReference type="NCBI Taxonomy" id="6526"/>
    <lineage>
        <taxon>Eukaryota</taxon>
        <taxon>Metazoa</taxon>
        <taxon>Spiralia</taxon>
        <taxon>Lophotrochozoa</taxon>
        <taxon>Mollusca</taxon>
        <taxon>Gastropoda</taxon>
        <taxon>Heterobranchia</taxon>
        <taxon>Euthyneura</taxon>
        <taxon>Panpulmonata</taxon>
        <taxon>Hygrophila</taxon>
        <taxon>Lymnaeoidea</taxon>
        <taxon>Planorbidae</taxon>
        <taxon>Biomphalaria</taxon>
    </lineage>
</organism>
<name>A0A9U8E4D2_BIOGL</name>
<evidence type="ECO:0000256" key="1">
    <source>
        <dbReference type="ARBA" id="ARBA00022737"/>
    </source>
</evidence>
<feature type="region of interest" description="Disordered" evidence="4">
    <location>
        <begin position="928"/>
        <end position="985"/>
    </location>
</feature>
<dbReference type="SMART" id="SM00248">
    <property type="entry name" value="ANK"/>
    <property type="match status" value="16"/>
</dbReference>
<feature type="compositionally biased region" description="Basic and acidic residues" evidence="4">
    <location>
        <begin position="947"/>
        <end position="957"/>
    </location>
</feature>
<feature type="compositionally biased region" description="Low complexity" evidence="4">
    <location>
        <begin position="959"/>
        <end position="970"/>
    </location>
</feature>
<dbReference type="KEGG" id="bgt:106058416"/>
<gene>
    <name evidence="6" type="primary">LOC106058416</name>
</gene>
<dbReference type="GeneID" id="106058416"/>
<dbReference type="OrthoDB" id="6094629at2759"/>